<proteinExistence type="predicted"/>
<organism evidence="1 2">
    <name type="scientific">Streptococcus cristatus AS 1.3089</name>
    <dbReference type="NCBI Taxonomy" id="1302863"/>
    <lineage>
        <taxon>Bacteria</taxon>
        <taxon>Bacillati</taxon>
        <taxon>Bacillota</taxon>
        <taxon>Bacilli</taxon>
        <taxon>Lactobacillales</taxon>
        <taxon>Streptococcaceae</taxon>
        <taxon>Streptococcus</taxon>
    </lineage>
</organism>
<accession>A0ABM5NHW5</accession>
<evidence type="ECO:0000313" key="1">
    <source>
        <dbReference type="EMBL" id="AGK70369.1"/>
    </source>
</evidence>
<evidence type="ECO:0000313" key="2">
    <source>
        <dbReference type="Proteomes" id="UP000013306"/>
    </source>
</evidence>
<name>A0ABM5NHW5_STRCR</name>
<keyword evidence="2" id="KW-1185">Reference proteome</keyword>
<dbReference type="Proteomes" id="UP000013306">
    <property type="component" value="Chromosome"/>
</dbReference>
<dbReference type="EMBL" id="CP004409">
    <property type="protein sequence ID" value="AGK70369.1"/>
    <property type="molecule type" value="Genomic_DNA"/>
</dbReference>
<sequence length="66" mass="7974">MAKFSSDHGNKNKQHLLKIRFLITKRMNAQHLSFFLLAYPRSNLPKYDMLWQVLYNRKRGRSKHAE</sequence>
<protein>
    <submittedName>
        <fullName evidence="1">Uncharacterized protein</fullName>
    </submittedName>
</protein>
<reference evidence="1 2" key="1">
    <citation type="journal article" date="2013" name="Genome Announc.">
        <title>Complete Genome Sequence of an Oral Commensal, Streptococcus oligofermentans Strain AS 1.3089.</title>
        <authorList>
            <person name="Tong H."/>
            <person name="Shang N."/>
            <person name="Liu L."/>
            <person name="Wang X."/>
            <person name="Cai J."/>
            <person name="Dong X."/>
        </authorList>
    </citation>
    <scope>NUCLEOTIDE SEQUENCE [LARGE SCALE GENOMIC DNA]</scope>
    <source>
        <strain evidence="1 2">AS 1.3089</strain>
    </source>
</reference>
<gene>
    <name evidence="1" type="ORF">I872_01230</name>
</gene>